<sequence length="243" mass="26950">MNCKLHPSDREVMSSDSLTSLKSSMDLTLDVSQLEGSRSIPPNLHSKVVKLDFDCGKPPIVFTRATSKGFILKSVVRVLKMINSSRCLPPKRTRSGRESRSRSLNDLFDPPAPNVTRSECTSENLNTNVFQECPIEPDSKIKCVEDEAEVSHLDKSESETVTGGLPEKIPDNPLLEKEDPKGLSVVALFHQKLFGSGHGRFMASATNSLVVISIPIPYDTIIVTTRNLFRHCNPFPLIKPFVF</sequence>
<accession>A0AA35YIF8</accession>
<organism evidence="2 3">
    <name type="scientific">Lactuca saligna</name>
    <name type="common">Willowleaf lettuce</name>
    <dbReference type="NCBI Taxonomy" id="75948"/>
    <lineage>
        <taxon>Eukaryota</taxon>
        <taxon>Viridiplantae</taxon>
        <taxon>Streptophyta</taxon>
        <taxon>Embryophyta</taxon>
        <taxon>Tracheophyta</taxon>
        <taxon>Spermatophyta</taxon>
        <taxon>Magnoliopsida</taxon>
        <taxon>eudicotyledons</taxon>
        <taxon>Gunneridae</taxon>
        <taxon>Pentapetalae</taxon>
        <taxon>asterids</taxon>
        <taxon>campanulids</taxon>
        <taxon>Asterales</taxon>
        <taxon>Asteraceae</taxon>
        <taxon>Cichorioideae</taxon>
        <taxon>Cichorieae</taxon>
        <taxon>Lactucinae</taxon>
        <taxon>Lactuca</taxon>
    </lineage>
</organism>
<dbReference type="AlphaFoldDB" id="A0AA35YIF8"/>
<evidence type="ECO:0000313" key="3">
    <source>
        <dbReference type="Proteomes" id="UP001177003"/>
    </source>
</evidence>
<protein>
    <submittedName>
        <fullName evidence="2">Uncharacterized protein</fullName>
    </submittedName>
</protein>
<gene>
    <name evidence="2" type="ORF">LSALG_LOCUS14574</name>
</gene>
<dbReference type="Proteomes" id="UP001177003">
    <property type="component" value="Chromosome 3"/>
</dbReference>
<reference evidence="2" key="1">
    <citation type="submission" date="2023-04" db="EMBL/GenBank/DDBJ databases">
        <authorList>
            <person name="Vijverberg K."/>
            <person name="Xiong W."/>
            <person name="Schranz E."/>
        </authorList>
    </citation>
    <scope>NUCLEOTIDE SEQUENCE</scope>
</reference>
<proteinExistence type="predicted"/>
<evidence type="ECO:0000256" key="1">
    <source>
        <dbReference type="SAM" id="MobiDB-lite"/>
    </source>
</evidence>
<name>A0AA35YIF8_LACSI</name>
<feature type="region of interest" description="Disordered" evidence="1">
    <location>
        <begin position="153"/>
        <end position="172"/>
    </location>
</feature>
<dbReference type="EMBL" id="OX465079">
    <property type="protein sequence ID" value="CAI9274492.1"/>
    <property type="molecule type" value="Genomic_DNA"/>
</dbReference>
<feature type="region of interest" description="Disordered" evidence="1">
    <location>
        <begin position="87"/>
        <end position="119"/>
    </location>
</feature>
<keyword evidence="3" id="KW-1185">Reference proteome</keyword>
<evidence type="ECO:0000313" key="2">
    <source>
        <dbReference type="EMBL" id="CAI9274492.1"/>
    </source>
</evidence>